<accession>A0A563E5S2</accession>
<protein>
    <recommendedName>
        <fullName evidence="3">Metal-dependent phosphohydrolase</fullName>
    </recommendedName>
</protein>
<dbReference type="AlphaFoldDB" id="A0A563E5S2"/>
<dbReference type="EMBL" id="VCQV01000005">
    <property type="protein sequence ID" value="TWP37639.1"/>
    <property type="molecule type" value="Genomic_DNA"/>
</dbReference>
<evidence type="ECO:0000313" key="2">
    <source>
        <dbReference type="Proteomes" id="UP000320244"/>
    </source>
</evidence>
<evidence type="ECO:0008006" key="3">
    <source>
        <dbReference type="Google" id="ProtNLM"/>
    </source>
</evidence>
<keyword evidence="2" id="KW-1185">Reference proteome</keyword>
<proteinExistence type="predicted"/>
<dbReference type="RefSeq" id="WP_146315706.1">
    <property type="nucleotide sequence ID" value="NZ_VCQV01000005.1"/>
</dbReference>
<dbReference type="InterPro" id="IPR009218">
    <property type="entry name" value="HD_phosphohydro"/>
</dbReference>
<reference evidence="1 2" key="2">
    <citation type="submission" date="2019-08" db="EMBL/GenBank/DDBJ databases">
        <title>Jejuicoccus antrihumi gen. nov., sp. nov., a new member of the family Dermacoccaceae isolated from a cave.</title>
        <authorList>
            <person name="Schumann P."/>
            <person name="Kim I.S."/>
        </authorList>
    </citation>
    <scope>NUCLEOTIDE SEQUENCE [LARGE SCALE GENOMIC DNA]</scope>
    <source>
        <strain evidence="1 2">C5-26</strain>
    </source>
</reference>
<dbReference type="SUPFAM" id="SSF109604">
    <property type="entry name" value="HD-domain/PDEase-like"/>
    <property type="match status" value="1"/>
</dbReference>
<sequence>MPALIARWSNDVTALSPGADPDRVLDTGADLLRRWTQPHRHYHTTQHLAEVFWALEEVLDDEPLARVGRLAGWLHDAVYAVGPAAGANERLSAELARDLLPPLGIDSATVQTVGELVEMTADHDPAAGSSLGDAFHDADLWILSAPPLRFDEYCDQVRAEYAQVPDTSYAQGRGAILQPLLQRDQLYRTSHAQTTWTDAARRNLTRELDRLATTTLSTP</sequence>
<reference evidence="1 2" key="1">
    <citation type="submission" date="2019-05" db="EMBL/GenBank/DDBJ databases">
        <authorList>
            <person name="Lee S.D."/>
        </authorList>
    </citation>
    <scope>NUCLEOTIDE SEQUENCE [LARGE SCALE GENOMIC DNA]</scope>
    <source>
        <strain evidence="1 2">C5-26</strain>
    </source>
</reference>
<dbReference type="PANTHER" id="PTHR21174">
    <property type="match status" value="1"/>
</dbReference>
<dbReference type="PANTHER" id="PTHR21174:SF0">
    <property type="entry name" value="HD PHOSPHOHYDROLASE FAMILY PROTEIN-RELATED"/>
    <property type="match status" value="1"/>
</dbReference>
<dbReference type="PIRSF" id="PIRSF035170">
    <property type="entry name" value="HD_phosphohydro"/>
    <property type="match status" value="1"/>
</dbReference>
<dbReference type="OrthoDB" id="9808993at2"/>
<gene>
    <name evidence="1" type="ORF">FGL98_05365</name>
</gene>
<organism evidence="1 2">
    <name type="scientific">Leekyejoonella antrihumi</name>
    <dbReference type="NCBI Taxonomy" id="1660198"/>
    <lineage>
        <taxon>Bacteria</taxon>
        <taxon>Bacillati</taxon>
        <taxon>Actinomycetota</taxon>
        <taxon>Actinomycetes</taxon>
        <taxon>Micrococcales</taxon>
        <taxon>Dermacoccaceae</taxon>
        <taxon>Leekyejoonella</taxon>
    </lineage>
</organism>
<comment type="caution">
    <text evidence="1">The sequence shown here is derived from an EMBL/GenBank/DDBJ whole genome shotgun (WGS) entry which is preliminary data.</text>
</comment>
<evidence type="ECO:0000313" key="1">
    <source>
        <dbReference type="EMBL" id="TWP37639.1"/>
    </source>
</evidence>
<dbReference type="Gene3D" id="1.10.3210.10">
    <property type="entry name" value="Hypothetical protein af1432"/>
    <property type="match status" value="1"/>
</dbReference>
<name>A0A563E5S2_9MICO</name>
<dbReference type="Proteomes" id="UP000320244">
    <property type="component" value="Unassembled WGS sequence"/>
</dbReference>